<evidence type="ECO:0000259" key="1">
    <source>
        <dbReference type="Pfam" id="PF12697"/>
    </source>
</evidence>
<sequence length="294" mass="33165">MELIPWSFHTHYGFCLRGYHSAPSGKPVLHVLHGNGFCSRMYQPMLQQLARDYDLFLSDAQGHGDSDHGGPFVGWNESAELAAQAWLAHRDRFANVPHIGLGHSFGGVLTALNNAAYPDLFSQVVLLDPVLFTPSMLTSMKALTLVRLYQRNPYARAALKRRQHWPDKITAKNYLQQRGLYRNWQPEALAAYIDHALKPTEHGISLKCQPEREAEIFGSYPRNLWRQLAKPCAPTLVLYGNNSYPFVPKALQKWQHLNPAVELEQLPGSHCFMQEAPEMTATAIHAKLSAIKCV</sequence>
<dbReference type="SUPFAM" id="SSF53474">
    <property type="entry name" value="alpha/beta-Hydrolases"/>
    <property type="match status" value="1"/>
</dbReference>
<feature type="domain" description="AB hydrolase-1" evidence="1">
    <location>
        <begin position="32"/>
        <end position="281"/>
    </location>
</feature>
<proteinExistence type="predicted"/>
<dbReference type="GO" id="GO:0016787">
    <property type="term" value="F:hydrolase activity"/>
    <property type="evidence" value="ECO:0007669"/>
    <property type="project" value="UniProtKB-KW"/>
</dbReference>
<protein>
    <submittedName>
        <fullName evidence="2">Alpha/beta hydrolase</fullName>
    </submittedName>
</protein>
<dbReference type="InterPro" id="IPR029058">
    <property type="entry name" value="AB_hydrolase_fold"/>
</dbReference>
<keyword evidence="2" id="KW-0378">Hydrolase</keyword>
<dbReference type="PANTHER" id="PTHR43798">
    <property type="entry name" value="MONOACYLGLYCEROL LIPASE"/>
    <property type="match status" value="1"/>
</dbReference>
<dbReference type="Gene3D" id="3.40.50.1820">
    <property type="entry name" value="alpha/beta hydrolase"/>
    <property type="match status" value="1"/>
</dbReference>
<dbReference type="Proteomes" id="UP001339167">
    <property type="component" value="Unassembled WGS sequence"/>
</dbReference>
<name>A0ABU7JIR4_9GAMM</name>
<comment type="caution">
    <text evidence="2">The sequence shown here is derived from an EMBL/GenBank/DDBJ whole genome shotgun (WGS) entry which is preliminary data.</text>
</comment>
<dbReference type="RefSeq" id="WP_330088905.1">
    <property type="nucleotide sequence ID" value="NZ_JAUGZK010000014.1"/>
</dbReference>
<dbReference type="InterPro" id="IPR000073">
    <property type="entry name" value="AB_hydrolase_1"/>
</dbReference>
<reference evidence="2 3" key="1">
    <citation type="submission" date="2023-06" db="EMBL/GenBank/DDBJ databases">
        <title>Alkalimonas sp., MEB004 an alkaliphilic bacterium isolated from Lonar Lake, India.</title>
        <authorList>
            <person name="Joshi A."/>
            <person name="Thite S."/>
        </authorList>
    </citation>
    <scope>NUCLEOTIDE SEQUENCE [LARGE SCALE GENOMIC DNA]</scope>
    <source>
        <strain evidence="2 3">MEB004</strain>
    </source>
</reference>
<evidence type="ECO:0000313" key="3">
    <source>
        <dbReference type="Proteomes" id="UP001339167"/>
    </source>
</evidence>
<dbReference type="PANTHER" id="PTHR43798:SF33">
    <property type="entry name" value="HYDROLASE, PUTATIVE (AFU_ORTHOLOGUE AFUA_2G14860)-RELATED"/>
    <property type="match status" value="1"/>
</dbReference>
<dbReference type="InterPro" id="IPR050266">
    <property type="entry name" value="AB_hydrolase_sf"/>
</dbReference>
<gene>
    <name evidence="2" type="ORF">QWF21_15245</name>
</gene>
<dbReference type="Pfam" id="PF12697">
    <property type="entry name" value="Abhydrolase_6"/>
    <property type="match status" value="1"/>
</dbReference>
<dbReference type="EMBL" id="JAUGZK010000014">
    <property type="protein sequence ID" value="MEE2025592.1"/>
    <property type="molecule type" value="Genomic_DNA"/>
</dbReference>
<organism evidence="2 3">
    <name type="scientific">Alkalimonas mucilaginosa</name>
    <dbReference type="NCBI Taxonomy" id="3057676"/>
    <lineage>
        <taxon>Bacteria</taxon>
        <taxon>Pseudomonadati</taxon>
        <taxon>Pseudomonadota</taxon>
        <taxon>Gammaproteobacteria</taxon>
        <taxon>Alkalimonas</taxon>
    </lineage>
</organism>
<evidence type="ECO:0000313" key="2">
    <source>
        <dbReference type="EMBL" id="MEE2025592.1"/>
    </source>
</evidence>
<accession>A0ABU7JIR4</accession>
<keyword evidence="3" id="KW-1185">Reference proteome</keyword>